<evidence type="ECO:0000256" key="7">
    <source>
        <dbReference type="ARBA" id="ARBA00022692"/>
    </source>
</evidence>
<feature type="transmembrane region" description="Helical" evidence="14">
    <location>
        <begin position="162"/>
        <end position="179"/>
    </location>
</feature>
<dbReference type="SUPFAM" id="SSF47384">
    <property type="entry name" value="Homodimeric domain of signal transducing histidine kinase"/>
    <property type="match status" value="1"/>
</dbReference>
<dbReference type="InterPro" id="IPR003594">
    <property type="entry name" value="HATPase_dom"/>
</dbReference>
<sequence>MELIYVLTQILIVLFPIFVYQLFFNDSNKPYKKGPNIKLTLILLVMVLLTMSFPVRFSEGYIYDFRIVPFIIAFLYGGLIPGLLTLITLLVFRFYVGGEGFYHVLICYSVATVILLYYMNRYDALQMKKKIVVVSSVFWLMTFTLVITYLNTKELNQIPFLLFYYFLSWVCLLMGIYTIENVNQKRTIDLELQRAEKLNVISQLAASVAHEVRNPMTSVRGFLQLLKEDEVITVTQNNYITIAIDELDHAQAIINDYLSLAKPHNEEKTLLNLSNEVKKAIELMTSFSTIFDIDIKSELEENLCIQGNRGEVKQVLINIIKNGIESMDMGGLLYVKLYKAADFVFIEIKDTGKGMTESQLKKIGTPFYTTKEKGTGIGMTITYQLIQSMRGSIRVESKLGKGTTFTITFPIKN</sequence>
<dbReference type="Gene3D" id="1.10.287.130">
    <property type="match status" value="1"/>
</dbReference>
<dbReference type="CDD" id="cd00082">
    <property type="entry name" value="HisKA"/>
    <property type="match status" value="1"/>
</dbReference>
<reference evidence="16 17" key="1">
    <citation type="submission" date="2021-01" db="EMBL/GenBank/DDBJ databases">
        <title>FDA dAtabase for Regulatory Grade micrObial Sequences (FDA-ARGOS): Supporting development and validation of Infectious Disease Dx tests.</title>
        <authorList>
            <person name="Nelson B."/>
            <person name="Plummer A."/>
            <person name="Tallon L."/>
            <person name="Sadzewicz L."/>
            <person name="Zhao X."/>
            <person name="Boylan J."/>
            <person name="Ott S."/>
            <person name="Bowen H."/>
            <person name="Vavikolanu K."/>
            <person name="Mehta A."/>
            <person name="Aluvathingal J."/>
            <person name="Nadendla S."/>
            <person name="Myers T."/>
            <person name="Yan Y."/>
            <person name="Sichtig H."/>
        </authorList>
    </citation>
    <scope>NUCLEOTIDE SEQUENCE [LARGE SCALE GENOMIC DNA]</scope>
    <source>
        <strain evidence="16 17">FDAARGOS_1161</strain>
    </source>
</reference>
<feature type="transmembrane region" description="Helical" evidence="14">
    <location>
        <begin position="67"/>
        <end position="95"/>
    </location>
</feature>
<dbReference type="Gene3D" id="3.30.565.10">
    <property type="entry name" value="Histidine kinase-like ATPase, C-terminal domain"/>
    <property type="match status" value="1"/>
</dbReference>
<dbReference type="GO" id="GO:0000155">
    <property type="term" value="F:phosphorelay sensor kinase activity"/>
    <property type="evidence" value="ECO:0007669"/>
    <property type="project" value="InterPro"/>
</dbReference>
<evidence type="ECO:0000256" key="8">
    <source>
        <dbReference type="ARBA" id="ARBA00022741"/>
    </source>
</evidence>
<evidence type="ECO:0000259" key="15">
    <source>
        <dbReference type="PROSITE" id="PS50109"/>
    </source>
</evidence>
<evidence type="ECO:0000256" key="13">
    <source>
        <dbReference type="ARBA" id="ARBA00023136"/>
    </source>
</evidence>
<comment type="catalytic activity">
    <reaction evidence="1">
        <text>ATP + protein L-histidine = ADP + protein N-phospho-L-histidine.</text>
        <dbReference type="EC" id="2.7.13.3"/>
    </reaction>
</comment>
<evidence type="ECO:0000313" key="17">
    <source>
        <dbReference type="Proteomes" id="UP000595254"/>
    </source>
</evidence>
<evidence type="ECO:0000256" key="4">
    <source>
        <dbReference type="ARBA" id="ARBA00022475"/>
    </source>
</evidence>
<dbReference type="PROSITE" id="PS50109">
    <property type="entry name" value="HIS_KIN"/>
    <property type="match status" value="1"/>
</dbReference>
<dbReference type="Pfam" id="PF00512">
    <property type="entry name" value="HisKA"/>
    <property type="match status" value="1"/>
</dbReference>
<evidence type="ECO:0000256" key="14">
    <source>
        <dbReference type="SAM" id="Phobius"/>
    </source>
</evidence>
<feature type="transmembrane region" description="Helical" evidence="14">
    <location>
        <begin position="5"/>
        <end position="24"/>
    </location>
</feature>
<evidence type="ECO:0000313" key="16">
    <source>
        <dbReference type="EMBL" id="QQT02465.1"/>
    </source>
</evidence>
<dbReference type="PANTHER" id="PTHR43065:SF46">
    <property type="entry name" value="C4-DICARBOXYLATE TRANSPORT SENSOR PROTEIN DCTB"/>
    <property type="match status" value="1"/>
</dbReference>
<dbReference type="KEGG" id="ppsr:I6J18_00550"/>
<dbReference type="Proteomes" id="UP000595254">
    <property type="component" value="Chromosome"/>
</dbReference>
<dbReference type="SUPFAM" id="SSF55874">
    <property type="entry name" value="ATPase domain of HSP90 chaperone/DNA topoisomerase II/histidine kinase"/>
    <property type="match status" value="1"/>
</dbReference>
<dbReference type="AlphaFoldDB" id="A0A974NQZ2"/>
<keyword evidence="13 14" id="KW-0472">Membrane</keyword>
<dbReference type="PANTHER" id="PTHR43065">
    <property type="entry name" value="SENSOR HISTIDINE KINASE"/>
    <property type="match status" value="1"/>
</dbReference>
<dbReference type="EC" id="2.7.13.3" evidence="3"/>
<evidence type="ECO:0000256" key="6">
    <source>
        <dbReference type="ARBA" id="ARBA00022679"/>
    </source>
</evidence>
<keyword evidence="4" id="KW-1003">Cell membrane</keyword>
<dbReference type="GO" id="GO:0005886">
    <property type="term" value="C:plasma membrane"/>
    <property type="evidence" value="ECO:0007669"/>
    <property type="project" value="UniProtKB-SubCell"/>
</dbReference>
<dbReference type="GO" id="GO:0071555">
    <property type="term" value="P:cell wall organization"/>
    <property type="evidence" value="ECO:0007669"/>
    <property type="project" value="InterPro"/>
</dbReference>
<evidence type="ECO:0000256" key="3">
    <source>
        <dbReference type="ARBA" id="ARBA00012438"/>
    </source>
</evidence>
<dbReference type="EMBL" id="CP068053">
    <property type="protein sequence ID" value="QQT02465.1"/>
    <property type="molecule type" value="Genomic_DNA"/>
</dbReference>
<keyword evidence="17" id="KW-1185">Reference proteome</keyword>
<keyword evidence="10" id="KW-0067">ATP-binding</keyword>
<evidence type="ECO:0000256" key="11">
    <source>
        <dbReference type="ARBA" id="ARBA00022989"/>
    </source>
</evidence>
<keyword evidence="7 14" id="KW-0812">Transmembrane</keyword>
<evidence type="ECO:0000256" key="5">
    <source>
        <dbReference type="ARBA" id="ARBA00022553"/>
    </source>
</evidence>
<evidence type="ECO:0000256" key="2">
    <source>
        <dbReference type="ARBA" id="ARBA00004651"/>
    </source>
</evidence>
<dbReference type="SMART" id="SM00388">
    <property type="entry name" value="HisKA"/>
    <property type="match status" value="1"/>
</dbReference>
<comment type="subcellular location">
    <subcellularLocation>
        <location evidence="2">Cell membrane</location>
        <topology evidence="2">Multi-pass membrane protein</topology>
    </subcellularLocation>
</comment>
<keyword evidence="9 16" id="KW-0418">Kinase</keyword>
<feature type="transmembrane region" description="Helical" evidence="14">
    <location>
        <begin position="131"/>
        <end position="150"/>
    </location>
</feature>
<evidence type="ECO:0000256" key="9">
    <source>
        <dbReference type="ARBA" id="ARBA00022777"/>
    </source>
</evidence>
<feature type="domain" description="Histidine kinase" evidence="15">
    <location>
        <begin position="207"/>
        <end position="413"/>
    </location>
</feature>
<dbReference type="InterPro" id="IPR005467">
    <property type="entry name" value="His_kinase_dom"/>
</dbReference>
<protein>
    <recommendedName>
        <fullName evidence="3">histidine kinase</fullName>
        <ecNumber evidence="3">2.7.13.3</ecNumber>
    </recommendedName>
</protein>
<dbReference type="SMART" id="SM00387">
    <property type="entry name" value="HATPase_c"/>
    <property type="match status" value="1"/>
</dbReference>
<dbReference type="Pfam" id="PF07694">
    <property type="entry name" value="5TM-5TMR_LYT"/>
    <property type="match status" value="1"/>
</dbReference>
<organism evidence="16 17">
    <name type="scientific">Peribacillus psychrosaccharolyticus</name>
    <name type="common">Bacillus psychrosaccharolyticus</name>
    <dbReference type="NCBI Taxonomy" id="1407"/>
    <lineage>
        <taxon>Bacteria</taxon>
        <taxon>Bacillati</taxon>
        <taxon>Bacillota</taxon>
        <taxon>Bacilli</taxon>
        <taxon>Bacillales</taxon>
        <taxon>Bacillaceae</taxon>
        <taxon>Peribacillus</taxon>
    </lineage>
</organism>
<evidence type="ECO:0000256" key="1">
    <source>
        <dbReference type="ARBA" id="ARBA00000085"/>
    </source>
</evidence>
<keyword evidence="6" id="KW-0808">Transferase</keyword>
<keyword evidence="5" id="KW-0597">Phosphoprotein</keyword>
<accession>A0A974NQZ2</accession>
<proteinExistence type="predicted"/>
<dbReference type="InterPro" id="IPR011620">
    <property type="entry name" value="Sig_transdc_His_kinase_LytS_TM"/>
</dbReference>
<feature type="transmembrane region" description="Helical" evidence="14">
    <location>
        <begin position="101"/>
        <end position="119"/>
    </location>
</feature>
<dbReference type="Pfam" id="PF02518">
    <property type="entry name" value="HATPase_c"/>
    <property type="match status" value="1"/>
</dbReference>
<dbReference type="InterPro" id="IPR004358">
    <property type="entry name" value="Sig_transdc_His_kin-like_C"/>
</dbReference>
<keyword evidence="12" id="KW-0902">Two-component regulatory system</keyword>
<dbReference type="PRINTS" id="PR00344">
    <property type="entry name" value="BCTRLSENSOR"/>
</dbReference>
<dbReference type="GO" id="GO:0005524">
    <property type="term" value="F:ATP binding"/>
    <property type="evidence" value="ECO:0007669"/>
    <property type="project" value="UniProtKB-KW"/>
</dbReference>
<evidence type="ECO:0000256" key="12">
    <source>
        <dbReference type="ARBA" id="ARBA00023012"/>
    </source>
</evidence>
<keyword evidence="8" id="KW-0547">Nucleotide-binding</keyword>
<evidence type="ECO:0000256" key="10">
    <source>
        <dbReference type="ARBA" id="ARBA00022840"/>
    </source>
</evidence>
<name>A0A974NQZ2_PERPY</name>
<feature type="transmembrane region" description="Helical" evidence="14">
    <location>
        <begin position="36"/>
        <end position="55"/>
    </location>
</feature>
<gene>
    <name evidence="16" type="ORF">I6J18_00550</name>
</gene>
<dbReference type="InterPro" id="IPR036890">
    <property type="entry name" value="HATPase_C_sf"/>
</dbReference>
<dbReference type="InterPro" id="IPR003661">
    <property type="entry name" value="HisK_dim/P_dom"/>
</dbReference>
<keyword evidence="11 14" id="KW-1133">Transmembrane helix</keyword>
<dbReference type="InterPro" id="IPR036097">
    <property type="entry name" value="HisK_dim/P_sf"/>
</dbReference>